<keyword evidence="2" id="KW-0805">Transcription regulation</keyword>
<feature type="DNA-binding region" description="H-T-H motif" evidence="5">
    <location>
        <begin position="39"/>
        <end position="58"/>
    </location>
</feature>
<keyword evidence="1" id="KW-0678">Repressor</keyword>
<proteinExistence type="predicted"/>
<dbReference type="Gene3D" id="1.10.10.60">
    <property type="entry name" value="Homeodomain-like"/>
    <property type="match status" value="1"/>
</dbReference>
<dbReference type="CDD" id="cd06267">
    <property type="entry name" value="PBP1_LacI_sugar_binding-like"/>
    <property type="match status" value="1"/>
</dbReference>
<evidence type="ECO:0000313" key="10">
    <source>
        <dbReference type="Proteomes" id="UP000622547"/>
    </source>
</evidence>
<sequence length="583" mass="60535">MSPEGRSIARRERKKAQTRDAIVATAFRLFAERGFDAVTVAEIADAADVSAKTVFNHFAAKEQLFFEDEPLLRGEPGALVADRVPGATVAEAIEGLLSGPADSGSVTRDQATWARVYAGSPTLRAHARTLFSGWEAGLAGAIEAEFGERPGTPSPGVVAAVVLAAVREVWESTLAAVAAGAPDAEAVAEGRGRLTAALVTLAPVMPGEMPVEGPVMPGGGSVASGQGFPASGQGSPSPGGAPGAAPAPRANRGERPSITRVAELAGVSATTVSHTLNGRRPVADSTRRRVLDAIERLGYRPNVLARGLRTSRSQTIGLVIPDITNPFYPALARGLQDVLGPAGYDEIISNTDGDRGMERAAIEQMIARQVDGLAFAVFHTHAEDLLPAIEAGIPVVRLGGRLVQEGVDVVHSDDEGGAAEAARYLLERGYRRIGFVCGPEAEGPAAERVAGYRAALAEAAAPADPRLVVHTHFSRAGGREGAAALLDLPEPPDAVLCANDIMAIGALETAARRGLRVPDDLAVMGFDDIEAAGLISPGLTTMANPAREIGQACARLLLDRLSGQAAGYREVVIPARLVRRQSA</sequence>
<dbReference type="AlphaFoldDB" id="A0A8J3U7V4"/>
<dbReference type="EMBL" id="BOOP01000009">
    <property type="protein sequence ID" value="GII37559.1"/>
    <property type="molecule type" value="Genomic_DNA"/>
</dbReference>
<dbReference type="CDD" id="cd01392">
    <property type="entry name" value="HTH_LacI"/>
    <property type="match status" value="1"/>
</dbReference>
<evidence type="ECO:0000256" key="3">
    <source>
        <dbReference type="ARBA" id="ARBA00023125"/>
    </source>
</evidence>
<dbReference type="SUPFAM" id="SSF46689">
    <property type="entry name" value="Homeodomain-like"/>
    <property type="match status" value="1"/>
</dbReference>
<dbReference type="PANTHER" id="PTHR30146:SF148">
    <property type="entry name" value="HTH-TYPE TRANSCRIPTIONAL REPRESSOR PURR-RELATED"/>
    <property type="match status" value="1"/>
</dbReference>
<gene>
    <name evidence="9" type="ORF">Pph01_25620</name>
</gene>
<feature type="compositionally biased region" description="Low complexity" evidence="6">
    <location>
        <begin position="223"/>
        <end position="248"/>
    </location>
</feature>
<evidence type="ECO:0000256" key="6">
    <source>
        <dbReference type="SAM" id="MobiDB-lite"/>
    </source>
</evidence>
<dbReference type="Pfam" id="PF00356">
    <property type="entry name" value="LacI"/>
    <property type="match status" value="1"/>
</dbReference>
<dbReference type="GO" id="GO:0003700">
    <property type="term" value="F:DNA-binding transcription factor activity"/>
    <property type="evidence" value="ECO:0007669"/>
    <property type="project" value="TreeGrafter"/>
</dbReference>
<evidence type="ECO:0000256" key="2">
    <source>
        <dbReference type="ARBA" id="ARBA00023015"/>
    </source>
</evidence>
<dbReference type="InterPro" id="IPR010982">
    <property type="entry name" value="Lambda_DNA-bd_dom_sf"/>
</dbReference>
<keyword evidence="4" id="KW-0804">Transcription</keyword>
<dbReference type="SUPFAM" id="SSF53822">
    <property type="entry name" value="Periplasmic binding protein-like I"/>
    <property type="match status" value="1"/>
</dbReference>
<evidence type="ECO:0000259" key="8">
    <source>
        <dbReference type="PROSITE" id="PS50977"/>
    </source>
</evidence>
<protein>
    <recommendedName>
        <fullName evidence="11">LacI family transcriptional regulator</fullName>
    </recommendedName>
</protein>
<dbReference type="Pfam" id="PF13377">
    <property type="entry name" value="Peripla_BP_3"/>
    <property type="match status" value="1"/>
</dbReference>
<dbReference type="RefSeq" id="WP_204073250.1">
    <property type="nucleotide sequence ID" value="NZ_BAABHI010000027.1"/>
</dbReference>
<comment type="caution">
    <text evidence="9">The sequence shown here is derived from an EMBL/GenBank/DDBJ whole genome shotgun (WGS) entry which is preliminary data.</text>
</comment>
<evidence type="ECO:0000313" key="9">
    <source>
        <dbReference type="EMBL" id="GII37559.1"/>
    </source>
</evidence>
<feature type="region of interest" description="Disordered" evidence="6">
    <location>
        <begin position="212"/>
        <end position="253"/>
    </location>
</feature>
<dbReference type="InterPro" id="IPR028082">
    <property type="entry name" value="Peripla_BP_I"/>
</dbReference>
<dbReference type="Gene3D" id="3.40.50.2300">
    <property type="match status" value="2"/>
</dbReference>
<dbReference type="PROSITE" id="PS50977">
    <property type="entry name" value="HTH_TETR_2"/>
    <property type="match status" value="1"/>
</dbReference>
<dbReference type="SUPFAM" id="SSF47413">
    <property type="entry name" value="lambda repressor-like DNA-binding domains"/>
    <property type="match status" value="1"/>
</dbReference>
<keyword evidence="3 5" id="KW-0238">DNA-binding</keyword>
<name>A0A8J3U7V4_9ACTN</name>
<dbReference type="Proteomes" id="UP000622547">
    <property type="component" value="Unassembled WGS sequence"/>
</dbReference>
<dbReference type="InterPro" id="IPR001647">
    <property type="entry name" value="HTH_TetR"/>
</dbReference>
<evidence type="ECO:0000256" key="1">
    <source>
        <dbReference type="ARBA" id="ARBA00022491"/>
    </source>
</evidence>
<feature type="domain" description="HTH tetR-type" evidence="8">
    <location>
        <begin position="16"/>
        <end position="76"/>
    </location>
</feature>
<dbReference type="PROSITE" id="PS50932">
    <property type="entry name" value="HTH_LACI_2"/>
    <property type="match status" value="1"/>
</dbReference>
<dbReference type="GO" id="GO:0000976">
    <property type="term" value="F:transcription cis-regulatory region binding"/>
    <property type="evidence" value="ECO:0007669"/>
    <property type="project" value="TreeGrafter"/>
</dbReference>
<dbReference type="Gene3D" id="1.10.357.10">
    <property type="entry name" value="Tetracycline Repressor, domain 2"/>
    <property type="match status" value="1"/>
</dbReference>
<evidence type="ECO:0008006" key="11">
    <source>
        <dbReference type="Google" id="ProtNLM"/>
    </source>
</evidence>
<accession>A0A8J3U7V4</accession>
<evidence type="ECO:0000256" key="4">
    <source>
        <dbReference type="ARBA" id="ARBA00023163"/>
    </source>
</evidence>
<dbReference type="InterPro" id="IPR000843">
    <property type="entry name" value="HTH_LacI"/>
</dbReference>
<feature type="domain" description="HTH lacI-type" evidence="7">
    <location>
        <begin position="256"/>
        <end position="310"/>
    </location>
</feature>
<evidence type="ECO:0000259" key="7">
    <source>
        <dbReference type="PROSITE" id="PS50932"/>
    </source>
</evidence>
<reference evidence="9 10" key="1">
    <citation type="submission" date="2021-01" db="EMBL/GenBank/DDBJ databases">
        <title>Whole genome shotgun sequence of Planotetraspora phitsanulokensis NBRC 104273.</title>
        <authorList>
            <person name="Komaki H."/>
            <person name="Tamura T."/>
        </authorList>
    </citation>
    <scope>NUCLEOTIDE SEQUENCE [LARGE SCALE GENOMIC DNA]</scope>
    <source>
        <strain evidence="9 10">NBRC 104273</strain>
    </source>
</reference>
<dbReference type="PRINTS" id="PR00455">
    <property type="entry name" value="HTHTETR"/>
</dbReference>
<dbReference type="PANTHER" id="PTHR30146">
    <property type="entry name" value="LACI-RELATED TRANSCRIPTIONAL REPRESSOR"/>
    <property type="match status" value="1"/>
</dbReference>
<dbReference type="Gene3D" id="1.10.260.40">
    <property type="entry name" value="lambda repressor-like DNA-binding domains"/>
    <property type="match status" value="1"/>
</dbReference>
<evidence type="ECO:0000256" key="5">
    <source>
        <dbReference type="PROSITE-ProRule" id="PRU00335"/>
    </source>
</evidence>
<dbReference type="SMART" id="SM00354">
    <property type="entry name" value="HTH_LACI"/>
    <property type="match status" value="1"/>
</dbReference>
<organism evidence="9 10">
    <name type="scientific">Planotetraspora phitsanulokensis</name>
    <dbReference type="NCBI Taxonomy" id="575192"/>
    <lineage>
        <taxon>Bacteria</taxon>
        <taxon>Bacillati</taxon>
        <taxon>Actinomycetota</taxon>
        <taxon>Actinomycetes</taxon>
        <taxon>Streptosporangiales</taxon>
        <taxon>Streptosporangiaceae</taxon>
        <taxon>Planotetraspora</taxon>
    </lineage>
</organism>
<dbReference type="InterPro" id="IPR009057">
    <property type="entry name" value="Homeodomain-like_sf"/>
</dbReference>
<dbReference type="InterPro" id="IPR046335">
    <property type="entry name" value="LacI/GalR-like_sensor"/>
</dbReference>
<keyword evidence="10" id="KW-1185">Reference proteome</keyword>
<dbReference type="Pfam" id="PF00440">
    <property type="entry name" value="TetR_N"/>
    <property type="match status" value="1"/>
</dbReference>